<keyword evidence="2" id="KW-1185">Reference proteome</keyword>
<gene>
    <name evidence="1" type="ORF">APZ42_005168</name>
</gene>
<accession>A0A164GLX1</accession>
<sequence>MYRQQSSFFPLFSYLRNKIKRKQEIKLNHEQGDKIPGISPNVSRVCS</sequence>
<dbReference type="EMBL" id="LRGB01014732">
    <property type="protein sequence ID" value="KZR99109.1"/>
    <property type="molecule type" value="Genomic_DNA"/>
</dbReference>
<protein>
    <submittedName>
        <fullName evidence="1">Uncharacterized protein</fullName>
    </submittedName>
</protein>
<organism evidence="1 2">
    <name type="scientific">Daphnia magna</name>
    <dbReference type="NCBI Taxonomy" id="35525"/>
    <lineage>
        <taxon>Eukaryota</taxon>
        <taxon>Metazoa</taxon>
        <taxon>Ecdysozoa</taxon>
        <taxon>Arthropoda</taxon>
        <taxon>Crustacea</taxon>
        <taxon>Branchiopoda</taxon>
        <taxon>Diplostraca</taxon>
        <taxon>Cladocera</taxon>
        <taxon>Anomopoda</taxon>
        <taxon>Daphniidae</taxon>
        <taxon>Daphnia</taxon>
    </lineage>
</organism>
<evidence type="ECO:0000313" key="2">
    <source>
        <dbReference type="Proteomes" id="UP000076858"/>
    </source>
</evidence>
<evidence type="ECO:0000313" key="1">
    <source>
        <dbReference type="EMBL" id="KZR99109.1"/>
    </source>
</evidence>
<name>A0A164GLX1_9CRUS</name>
<reference evidence="1 2" key="1">
    <citation type="submission" date="2016-03" db="EMBL/GenBank/DDBJ databases">
        <title>EvidentialGene: Evidence-directed Construction of Genes on Genomes.</title>
        <authorList>
            <person name="Gilbert D.G."/>
            <person name="Choi J.-H."/>
            <person name="Mockaitis K."/>
            <person name="Colbourne J."/>
            <person name="Pfrender M."/>
        </authorList>
    </citation>
    <scope>NUCLEOTIDE SEQUENCE [LARGE SCALE GENOMIC DNA]</scope>
    <source>
        <strain evidence="1 2">Xinb3</strain>
        <tissue evidence="1">Complete organism</tissue>
    </source>
</reference>
<dbReference type="Proteomes" id="UP000076858">
    <property type="component" value="Unassembled WGS sequence"/>
</dbReference>
<comment type="caution">
    <text evidence="1">The sequence shown here is derived from an EMBL/GenBank/DDBJ whole genome shotgun (WGS) entry which is preliminary data.</text>
</comment>
<dbReference type="AlphaFoldDB" id="A0A164GLX1"/>
<proteinExistence type="predicted"/>